<sequence>TQTVEGEAYTSNSGVQPADHGPASGGKTVGYIENGDWAGYSTVNTSGATAFSARISSAGSGGTIQIRSGSATGTLLGSVTVPITGNWDTFQNVSTTLTGSATGNLFLVFTGGSGNLFDIDTFTITK</sequence>
<dbReference type="Gene3D" id="2.60.120.260">
    <property type="entry name" value="Galactose-binding domain-like"/>
    <property type="match status" value="1"/>
</dbReference>
<dbReference type="Pfam" id="PF03422">
    <property type="entry name" value="CBM_6"/>
    <property type="match status" value="1"/>
</dbReference>
<dbReference type="SUPFAM" id="SSF49785">
    <property type="entry name" value="Galactose-binding domain-like"/>
    <property type="match status" value="1"/>
</dbReference>
<feature type="non-terminal residue" evidence="4">
    <location>
        <position position="1"/>
    </location>
</feature>
<organism evidence="4 5">
    <name type="scientific">Streptosporangium subroseum</name>
    <dbReference type="NCBI Taxonomy" id="106412"/>
    <lineage>
        <taxon>Bacteria</taxon>
        <taxon>Bacillati</taxon>
        <taxon>Actinomycetota</taxon>
        <taxon>Actinomycetes</taxon>
        <taxon>Streptosporangiales</taxon>
        <taxon>Streptosporangiaceae</taxon>
        <taxon>Streptosporangium</taxon>
    </lineage>
</organism>
<dbReference type="OrthoDB" id="251941at2"/>
<evidence type="ECO:0000313" key="4">
    <source>
        <dbReference type="EMBL" id="SNT57801.1"/>
    </source>
</evidence>
<feature type="compositionally biased region" description="Polar residues" evidence="2">
    <location>
        <begin position="1"/>
        <end position="15"/>
    </location>
</feature>
<dbReference type="GO" id="GO:0030246">
    <property type="term" value="F:carbohydrate binding"/>
    <property type="evidence" value="ECO:0007669"/>
    <property type="project" value="InterPro"/>
</dbReference>
<dbReference type="EMBL" id="FZOD01000067">
    <property type="protein sequence ID" value="SNT57801.1"/>
    <property type="molecule type" value="Genomic_DNA"/>
</dbReference>
<dbReference type="AlphaFoldDB" id="A0A239NS99"/>
<protein>
    <submittedName>
        <fullName evidence="4">Carbohydrate binding module (Family 6)</fullName>
    </submittedName>
</protein>
<evidence type="ECO:0000313" key="5">
    <source>
        <dbReference type="Proteomes" id="UP000198282"/>
    </source>
</evidence>
<accession>A0A239NS99</accession>
<dbReference type="InterPro" id="IPR006584">
    <property type="entry name" value="Cellulose-bd_IV"/>
</dbReference>
<feature type="domain" description="CBM6" evidence="3">
    <location>
        <begin position="2"/>
        <end position="125"/>
    </location>
</feature>
<gene>
    <name evidence="4" type="ORF">SAMN05216276_106755</name>
</gene>
<dbReference type="SMART" id="SM00606">
    <property type="entry name" value="CBD_IV"/>
    <property type="match status" value="1"/>
</dbReference>
<name>A0A239NS99_9ACTN</name>
<evidence type="ECO:0000256" key="1">
    <source>
        <dbReference type="ARBA" id="ARBA00022729"/>
    </source>
</evidence>
<dbReference type="CDD" id="cd04084">
    <property type="entry name" value="CBM6_xylanase-like"/>
    <property type="match status" value="1"/>
</dbReference>
<evidence type="ECO:0000259" key="3">
    <source>
        <dbReference type="PROSITE" id="PS51175"/>
    </source>
</evidence>
<feature type="region of interest" description="Disordered" evidence="2">
    <location>
        <begin position="1"/>
        <end position="26"/>
    </location>
</feature>
<reference evidence="4 5" key="1">
    <citation type="submission" date="2017-06" db="EMBL/GenBank/DDBJ databases">
        <authorList>
            <person name="Kim H.J."/>
            <person name="Triplett B.A."/>
        </authorList>
    </citation>
    <scope>NUCLEOTIDE SEQUENCE [LARGE SCALE GENOMIC DNA]</scope>
    <source>
        <strain evidence="4 5">CGMCC 4.2132</strain>
    </source>
</reference>
<dbReference type="InterPro" id="IPR008979">
    <property type="entry name" value="Galactose-bd-like_sf"/>
</dbReference>
<dbReference type="Proteomes" id="UP000198282">
    <property type="component" value="Unassembled WGS sequence"/>
</dbReference>
<dbReference type="PROSITE" id="PS51175">
    <property type="entry name" value="CBM6"/>
    <property type="match status" value="1"/>
</dbReference>
<proteinExistence type="predicted"/>
<dbReference type="RefSeq" id="WP_143653541.1">
    <property type="nucleotide sequence ID" value="NZ_FZOD01000067.1"/>
</dbReference>
<keyword evidence="5" id="KW-1185">Reference proteome</keyword>
<evidence type="ECO:0000256" key="2">
    <source>
        <dbReference type="SAM" id="MobiDB-lite"/>
    </source>
</evidence>
<dbReference type="InterPro" id="IPR005084">
    <property type="entry name" value="CBM6"/>
</dbReference>
<keyword evidence="1" id="KW-0732">Signal</keyword>